<keyword evidence="1 4" id="KW-0349">Heme</keyword>
<accession>A0A2L0FC74</accession>
<dbReference type="PROSITE" id="PS51257">
    <property type="entry name" value="PROKAR_LIPOPROTEIN"/>
    <property type="match status" value="1"/>
</dbReference>
<keyword evidence="3 4" id="KW-0408">Iron</keyword>
<keyword evidence="2 4" id="KW-0479">Metal-binding</keyword>
<evidence type="ECO:0000313" key="9">
    <source>
        <dbReference type="Proteomes" id="UP000238348"/>
    </source>
</evidence>
<dbReference type="Gene3D" id="1.10.760.10">
    <property type="entry name" value="Cytochrome c-like domain"/>
    <property type="match status" value="2"/>
</dbReference>
<dbReference type="InterPro" id="IPR011044">
    <property type="entry name" value="Quino_amine_DH_bsu"/>
</dbReference>
<evidence type="ECO:0000256" key="1">
    <source>
        <dbReference type="ARBA" id="ARBA00022617"/>
    </source>
</evidence>
<feature type="domain" description="Cytochrome c" evidence="7">
    <location>
        <begin position="521"/>
        <end position="617"/>
    </location>
</feature>
<gene>
    <name evidence="8" type="ORF">SOCE26_106760</name>
</gene>
<reference evidence="8 9" key="1">
    <citation type="submission" date="2015-09" db="EMBL/GenBank/DDBJ databases">
        <title>Sorangium comparison.</title>
        <authorList>
            <person name="Zaburannyi N."/>
            <person name="Bunk B."/>
            <person name="Overmann J."/>
            <person name="Mueller R."/>
        </authorList>
    </citation>
    <scope>NUCLEOTIDE SEQUENCE [LARGE SCALE GENOMIC DNA]</scope>
    <source>
        <strain evidence="8 9">So ce26</strain>
    </source>
</reference>
<evidence type="ECO:0000256" key="5">
    <source>
        <dbReference type="SAM" id="MobiDB-lite"/>
    </source>
</evidence>
<dbReference type="GO" id="GO:0009055">
    <property type="term" value="F:electron transfer activity"/>
    <property type="evidence" value="ECO:0007669"/>
    <property type="project" value="InterPro"/>
</dbReference>
<evidence type="ECO:0000259" key="7">
    <source>
        <dbReference type="PROSITE" id="PS51007"/>
    </source>
</evidence>
<dbReference type="InterPro" id="IPR009056">
    <property type="entry name" value="Cyt_c-like_dom"/>
</dbReference>
<keyword evidence="8" id="KW-0560">Oxidoreductase</keyword>
<dbReference type="GO" id="GO:0004130">
    <property type="term" value="F:cytochrome-c peroxidase activity"/>
    <property type="evidence" value="ECO:0007669"/>
    <property type="project" value="TreeGrafter"/>
</dbReference>
<dbReference type="PROSITE" id="PS51007">
    <property type="entry name" value="CYTC"/>
    <property type="match status" value="1"/>
</dbReference>
<evidence type="ECO:0000256" key="3">
    <source>
        <dbReference type="ARBA" id="ARBA00023004"/>
    </source>
</evidence>
<dbReference type="GO" id="GO:0046872">
    <property type="term" value="F:metal ion binding"/>
    <property type="evidence" value="ECO:0007669"/>
    <property type="project" value="UniProtKB-KW"/>
</dbReference>
<dbReference type="OrthoDB" id="5342087at2"/>
<dbReference type="InterPro" id="IPR036909">
    <property type="entry name" value="Cyt_c-like_dom_sf"/>
</dbReference>
<organism evidence="8 9">
    <name type="scientific">Sorangium cellulosum</name>
    <name type="common">Polyangium cellulosum</name>
    <dbReference type="NCBI Taxonomy" id="56"/>
    <lineage>
        <taxon>Bacteria</taxon>
        <taxon>Pseudomonadati</taxon>
        <taxon>Myxococcota</taxon>
        <taxon>Polyangia</taxon>
        <taxon>Polyangiales</taxon>
        <taxon>Polyangiaceae</taxon>
        <taxon>Sorangium</taxon>
    </lineage>
</organism>
<evidence type="ECO:0000256" key="6">
    <source>
        <dbReference type="SAM" id="SignalP"/>
    </source>
</evidence>
<dbReference type="SUPFAM" id="SSF46626">
    <property type="entry name" value="Cytochrome c"/>
    <property type="match status" value="2"/>
</dbReference>
<dbReference type="AlphaFoldDB" id="A0A2L0FC74"/>
<dbReference type="Proteomes" id="UP000238348">
    <property type="component" value="Chromosome"/>
</dbReference>
<feature type="chain" id="PRO_5014636353" evidence="6">
    <location>
        <begin position="23"/>
        <end position="617"/>
    </location>
</feature>
<evidence type="ECO:0000313" key="8">
    <source>
        <dbReference type="EMBL" id="AUX49131.1"/>
    </source>
</evidence>
<protein>
    <submittedName>
        <fullName evidence="8">Cytochrome C peroxidase</fullName>
    </submittedName>
</protein>
<name>A0A2L0FC74_SORCE</name>
<dbReference type="GO" id="GO:0020037">
    <property type="term" value="F:heme binding"/>
    <property type="evidence" value="ECO:0007669"/>
    <property type="project" value="InterPro"/>
</dbReference>
<dbReference type="SUPFAM" id="SSF50969">
    <property type="entry name" value="YVTN repeat-like/Quinoprotein amine dehydrogenase"/>
    <property type="match status" value="1"/>
</dbReference>
<feature type="signal peptide" evidence="6">
    <location>
        <begin position="1"/>
        <end position="22"/>
    </location>
</feature>
<keyword evidence="8" id="KW-0575">Peroxidase</keyword>
<dbReference type="Pfam" id="PF00034">
    <property type="entry name" value="Cytochrom_C"/>
    <property type="match status" value="1"/>
</dbReference>
<dbReference type="InterPro" id="IPR051395">
    <property type="entry name" value="Cytochrome_c_Peroxidase/MauG"/>
</dbReference>
<evidence type="ECO:0000256" key="4">
    <source>
        <dbReference type="PROSITE-ProRule" id="PRU00433"/>
    </source>
</evidence>
<dbReference type="Gene3D" id="2.130.10.10">
    <property type="entry name" value="YVTN repeat-like/Quinoprotein amine dehydrogenase"/>
    <property type="match status" value="1"/>
</dbReference>
<evidence type="ECO:0000256" key="2">
    <source>
        <dbReference type="ARBA" id="ARBA00022723"/>
    </source>
</evidence>
<feature type="region of interest" description="Disordered" evidence="5">
    <location>
        <begin position="26"/>
        <end position="45"/>
    </location>
</feature>
<keyword evidence="6" id="KW-0732">Signal</keyword>
<dbReference type="PANTHER" id="PTHR30600:SF9">
    <property type="entry name" value="BLR7738 PROTEIN"/>
    <property type="match status" value="1"/>
</dbReference>
<dbReference type="InterPro" id="IPR015943">
    <property type="entry name" value="WD40/YVTN_repeat-like_dom_sf"/>
</dbReference>
<sequence>MRQRFSRSLVMVGLLGAGSLPAGLTACGPTDPAPGVPGAFTDGPDPRITVTEVPPPTISGGTLLVSRDGHTAVAADADRDRVFIVDLDGGEPAAVLLEAGDEPGRLVEDAAGRVHVALRRGGAVATLDVAAKSVVARREVCRAPRGVAYDAARDAVHVACAGGELVTLPAAGGAAVRKIRPAPDLRDVVVDGDRLLVSRFRSAETLVVDADGEVLSRRTLPNFNASSSFGTSSGSSFAPSVAWRMVPLPRGGAAMVHQRAMVSEIPIGGGYYSTAGCDGNIVHGAVSVIEPADASESSELLESAAPAVTGVSLPVDVAVSPDGAQIAVVGAGNNVVARTTVDEVKRGQDDGCQLPNVDPETGRPMADVEELTGQPVAVAFDGQGDVVVQLREPAALQVLGGRLITLPGESVRDTGHEMFHRAPNGFSTTACASCHPEGHEDGHTWKFSQLGLRRTQTVGGGVLKTAPLHWSGDQEDLSHLMGEVFVSRMGGAQPGLRRIALMERFLDSLPAFPTSPPEDEASVARGAALFQDKQVGCASCHGGEMLTNNLNEDVGTGELLQVPSLIGIAGRAPFMHDGCAATLRDRFDPSCGGVRHGDVSGLNDAQIDDLVAYLESL</sequence>
<dbReference type="EMBL" id="CP012673">
    <property type="protein sequence ID" value="AUX49131.1"/>
    <property type="molecule type" value="Genomic_DNA"/>
</dbReference>
<dbReference type="PANTHER" id="PTHR30600">
    <property type="entry name" value="CYTOCHROME C PEROXIDASE-RELATED"/>
    <property type="match status" value="1"/>
</dbReference>
<proteinExistence type="predicted"/>